<keyword evidence="5" id="KW-1185">Reference proteome</keyword>
<evidence type="ECO:0000259" key="3">
    <source>
        <dbReference type="PROSITE" id="PS51371"/>
    </source>
</evidence>
<dbReference type="RefSeq" id="WP_073044266.1">
    <property type="nucleotide sequence ID" value="NZ_FQUO01000010.1"/>
</dbReference>
<organism evidence="4 5">
    <name type="scientific">Cnuella takakiae</name>
    <dbReference type="NCBI Taxonomy" id="1302690"/>
    <lineage>
        <taxon>Bacteria</taxon>
        <taxon>Pseudomonadati</taxon>
        <taxon>Bacteroidota</taxon>
        <taxon>Chitinophagia</taxon>
        <taxon>Chitinophagales</taxon>
        <taxon>Chitinophagaceae</taxon>
        <taxon>Cnuella</taxon>
    </lineage>
</organism>
<dbReference type="SUPFAM" id="SSF54631">
    <property type="entry name" value="CBS-domain pair"/>
    <property type="match status" value="1"/>
</dbReference>
<proteinExistence type="predicted"/>
<gene>
    <name evidence="4" type="ORF">SAMN05444008_110123</name>
</gene>
<feature type="domain" description="CBS" evidence="3">
    <location>
        <begin position="76"/>
        <end position="136"/>
    </location>
</feature>
<dbReference type="PANTHER" id="PTHR43080:SF2">
    <property type="entry name" value="CBS DOMAIN-CONTAINING PROTEIN"/>
    <property type="match status" value="1"/>
</dbReference>
<dbReference type="OrthoDB" id="9802114at2"/>
<dbReference type="InterPro" id="IPR046342">
    <property type="entry name" value="CBS_dom_sf"/>
</dbReference>
<protein>
    <submittedName>
        <fullName evidence="4">CBS domain-containing protein</fullName>
    </submittedName>
</protein>
<sequence>MRTVKDILDSKPQAFNVIGPDAMVIDGLNMLNSVNLSYLIVMDGNEYLGIFSERDYSRNVVLKGRSSRTSTVAEVMTVDLPVVHLHETVEQCMLVMNSYRTRYLLAYDEQEKFKGVITIHDLLRQVLTSKEAVFDTTVAEQLLSHDERGIY</sequence>
<evidence type="ECO:0000256" key="2">
    <source>
        <dbReference type="PROSITE-ProRule" id="PRU00703"/>
    </source>
</evidence>
<dbReference type="PANTHER" id="PTHR43080">
    <property type="entry name" value="CBS DOMAIN-CONTAINING PROTEIN CBSX3, MITOCHONDRIAL"/>
    <property type="match status" value="1"/>
</dbReference>
<dbReference type="Proteomes" id="UP000184368">
    <property type="component" value="Unassembled WGS sequence"/>
</dbReference>
<accession>A0A1M5D8J8</accession>
<dbReference type="InterPro" id="IPR051257">
    <property type="entry name" value="Diverse_CBS-Domain"/>
</dbReference>
<reference evidence="4 5" key="1">
    <citation type="submission" date="2016-11" db="EMBL/GenBank/DDBJ databases">
        <authorList>
            <person name="Jaros S."/>
            <person name="Januszkiewicz K."/>
            <person name="Wedrychowicz H."/>
        </authorList>
    </citation>
    <scope>NUCLEOTIDE SEQUENCE [LARGE SCALE GENOMIC DNA]</scope>
    <source>
        <strain evidence="4 5">DSM 26897</strain>
    </source>
</reference>
<dbReference type="Gene3D" id="3.10.580.10">
    <property type="entry name" value="CBS-domain"/>
    <property type="match status" value="1"/>
</dbReference>
<dbReference type="STRING" id="1302690.BUE76_20860"/>
<evidence type="ECO:0000256" key="1">
    <source>
        <dbReference type="ARBA" id="ARBA00023122"/>
    </source>
</evidence>
<dbReference type="Pfam" id="PF00571">
    <property type="entry name" value="CBS"/>
    <property type="match status" value="2"/>
</dbReference>
<dbReference type="InterPro" id="IPR000644">
    <property type="entry name" value="CBS_dom"/>
</dbReference>
<dbReference type="AlphaFoldDB" id="A0A1M5D8J8"/>
<evidence type="ECO:0000313" key="4">
    <source>
        <dbReference type="EMBL" id="SHF63379.1"/>
    </source>
</evidence>
<keyword evidence="1 2" id="KW-0129">CBS domain</keyword>
<dbReference type="EMBL" id="FQUO01000010">
    <property type="protein sequence ID" value="SHF63379.1"/>
    <property type="molecule type" value="Genomic_DNA"/>
</dbReference>
<evidence type="ECO:0000313" key="5">
    <source>
        <dbReference type="Proteomes" id="UP000184368"/>
    </source>
</evidence>
<name>A0A1M5D8J8_9BACT</name>
<dbReference type="PROSITE" id="PS51371">
    <property type="entry name" value="CBS"/>
    <property type="match status" value="1"/>
</dbReference>